<evidence type="ECO:0000313" key="1">
    <source>
        <dbReference type="EMBL" id="GAI97411.1"/>
    </source>
</evidence>
<comment type="caution">
    <text evidence="1">The sequence shown here is derived from an EMBL/GenBank/DDBJ whole genome shotgun (WGS) entry which is preliminary data.</text>
</comment>
<dbReference type="EMBL" id="BARW01020931">
    <property type="protein sequence ID" value="GAI97411.1"/>
    <property type="molecule type" value="Genomic_DNA"/>
</dbReference>
<sequence>METFGIENLRHLLLDLYLSNTRRVRDFGDGTCGVEYYDVGTDTWIAEKKPQTIQLSPALAVIPGVDDGYVPHCTNTLVMGGAGQNYPYRQLQFDPDVEQASWWQFALPPNFDPTQDIKLSVFWKAESVIVGDVVWGVSVLGREECQAWDAALETEVEVVDTTHGTILSVVKTEITLTPADHELAANDAVILQLARKATDDCDTLTEDADVVMCKLDIAINPAVLIEGMP</sequence>
<protein>
    <submittedName>
        <fullName evidence="1">Uncharacterized protein</fullName>
    </submittedName>
</protein>
<dbReference type="AlphaFoldDB" id="X1U1A8"/>
<organism evidence="1">
    <name type="scientific">marine sediment metagenome</name>
    <dbReference type="NCBI Taxonomy" id="412755"/>
    <lineage>
        <taxon>unclassified sequences</taxon>
        <taxon>metagenomes</taxon>
        <taxon>ecological metagenomes</taxon>
    </lineage>
</organism>
<name>X1U1A8_9ZZZZ</name>
<gene>
    <name evidence="1" type="ORF">S12H4_35266</name>
</gene>
<accession>X1U1A8</accession>
<reference evidence="1" key="1">
    <citation type="journal article" date="2014" name="Front. Microbiol.">
        <title>High frequency of phylogenetically diverse reductive dehalogenase-homologous genes in deep subseafloor sedimentary metagenomes.</title>
        <authorList>
            <person name="Kawai M."/>
            <person name="Futagami T."/>
            <person name="Toyoda A."/>
            <person name="Takaki Y."/>
            <person name="Nishi S."/>
            <person name="Hori S."/>
            <person name="Arai W."/>
            <person name="Tsubouchi T."/>
            <person name="Morono Y."/>
            <person name="Uchiyama I."/>
            <person name="Ito T."/>
            <person name="Fujiyama A."/>
            <person name="Inagaki F."/>
            <person name="Takami H."/>
        </authorList>
    </citation>
    <scope>NUCLEOTIDE SEQUENCE</scope>
    <source>
        <strain evidence="1">Expedition CK06-06</strain>
    </source>
</reference>
<proteinExistence type="predicted"/>